<feature type="region of interest" description="Disordered" evidence="3">
    <location>
        <begin position="575"/>
        <end position="638"/>
    </location>
</feature>
<dbReference type="SMART" id="SM00343">
    <property type="entry name" value="ZnF_C2HC"/>
    <property type="match status" value="2"/>
</dbReference>
<protein>
    <recommendedName>
        <fullName evidence="4">CCHC-type domain-containing protein</fullName>
    </recommendedName>
</protein>
<keyword evidence="1" id="KW-0863">Zinc-finger</keyword>
<evidence type="ECO:0000256" key="2">
    <source>
        <dbReference type="SAM" id="Coils"/>
    </source>
</evidence>
<feature type="coiled-coil region" evidence="2">
    <location>
        <begin position="1188"/>
        <end position="1218"/>
    </location>
</feature>
<keyword evidence="6" id="KW-1185">Reference proteome</keyword>
<dbReference type="Pfam" id="PF20167">
    <property type="entry name" value="Transposase_32"/>
    <property type="match status" value="1"/>
</dbReference>
<keyword evidence="1" id="KW-0479">Metal-binding</keyword>
<evidence type="ECO:0000259" key="4">
    <source>
        <dbReference type="PROSITE" id="PS50158"/>
    </source>
</evidence>
<feature type="compositionally biased region" description="Polar residues" evidence="3">
    <location>
        <begin position="712"/>
        <end position="724"/>
    </location>
</feature>
<reference evidence="5 6" key="1">
    <citation type="submission" date="2018-04" db="EMBL/GenBank/DDBJ databases">
        <authorList>
            <person name="Vogel A."/>
        </authorList>
    </citation>
    <scope>NUCLEOTIDE SEQUENCE [LARGE SCALE GENOMIC DNA]</scope>
</reference>
<accession>A0A484KAQ3</accession>
<dbReference type="Proteomes" id="UP000595140">
    <property type="component" value="Unassembled WGS sequence"/>
</dbReference>
<gene>
    <name evidence="5" type="ORF">CCAM_LOCUS1765</name>
</gene>
<feature type="domain" description="CCHC-type" evidence="4">
    <location>
        <begin position="505"/>
        <end position="519"/>
    </location>
</feature>
<evidence type="ECO:0000256" key="3">
    <source>
        <dbReference type="SAM" id="MobiDB-lite"/>
    </source>
</evidence>
<feature type="compositionally biased region" description="Polar residues" evidence="3">
    <location>
        <begin position="733"/>
        <end position="744"/>
    </location>
</feature>
<feature type="compositionally biased region" description="Basic and acidic residues" evidence="3">
    <location>
        <begin position="858"/>
        <end position="874"/>
    </location>
</feature>
<feature type="compositionally biased region" description="Basic and acidic residues" evidence="3">
    <location>
        <begin position="745"/>
        <end position="757"/>
    </location>
</feature>
<proteinExistence type="predicted"/>
<feature type="compositionally biased region" description="Basic and acidic residues" evidence="3">
    <location>
        <begin position="787"/>
        <end position="801"/>
    </location>
</feature>
<feature type="region of interest" description="Disordered" evidence="3">
    <location>
        <begin position="784"/>
        <end position="914"/>
    </location>
</feature>
<dbReference type="InterPro" id="IPR036875">
    <property type="entry name" value="Znf_CCHC_sf"/>
</dbReference>
<dbReference type="GO" id="GO:0008270">
    <property type="term" value="F:zinc ion binding"/>
    <property type="evidence" value="ECO:0007669"/>
    <property type="project" value="UniProtKB-KW"/>
</dbReference>
<feature type="domain" description="CCHC-type" evidence="4">
    <location>
        <begin position="305"/>
        <end position="318"/>
    </location>
</feature>
<keyword evidence="1" id="KW-0862">Zinc</keyword>
<feature type="compositionally biased region" description="Polar residues" evidence="3">
    <location>
        <begin position="1229"/>
        <end position="1240"/>
    </location>
</feature>
<evidence type="ECO:0000256" key="1">
    <source>
        <dbReference type="PROSITE-ProRule" id="PRU00047"/>
    </source>
</evidence>
<dbReference type="PANTHER" id="PTHR35317">
    <property type="entry name" value="OS04G0629600 PROTEIN"/>
    <property type="match status" value="1"/>
</dbReference>
<evidence type="ECO:0000313" key="6">
    <source>
        <dbReference type="Proteomes" id="UP000595140"/>
    </source>
</evidence>
<dbReference type="SUPFAM" id="SSF57756">
    <property type="entry name" value="Retrovirus zinc finger-like domains"/>
    <property type="match status" value="2"/>
</dbReference>
<feature type="compositionally biased region" description="Polar residues" evidence="3">
    <location>
        <begin position="894"/>
        <end position="903"/>
    </location>
</feature>
<name>A0A484KAQ3_9ASTE</name>
<dbReference type="Pfam" id="PF14223">
    <property type="entry name" value="Retrotran_gag_2"/>
    <property type="match status" value="1"/>
</dbReference>
<feature type="coiled-coil region" evidence="2">
    <location>
        <begin position="353"/>
        <end position="429"/>
    </location>
</feature>
<dbReference type="OrthoDB" id="1425037at2759"/>
<dbReference type="PROSITE" id="PS50158">
    <property type="entry name" value="ZF_CCHC"/>
    <property type="match status" value="2"/>
</dbReference>
<dbReference type="InterPro" id="IPR046796">
    <property type="entry name" value="Transposase_32_dom"/>
</dbReference>
<feature type="compositionally biased region" description="Acidic residues" evidence="3">
    <location>
        <begin position="1255"/>
        <end position="1284"/>
    </location>
</feature>
<evidence type="ECO:0000313" key="5">
    <source>
        <dbReference type="EMBL" id="VFQ59989.1"/>
    </source>
</evidence>
<dbReference type="GO" id="GO:0003676">
    <property type="term" value="F:nucleic acid binding"/>
    <property type="evidence" value="ECO:0007669"/>
    <property type="project" value="InterPro"/>
</dbReference>
<organism evidence="5 6">
    <name type="scientific">Cuscuta campestris</name>
    <dbReference type="NCBI Taxonomy" id="132261"/>
    <lineage>
        <taxon>Eukaryota</taxon>
        <taxon>Viridiplantae</taxon>
        <taxon>Streptophyta</taxon>
        <taxon>Embryophyta</taxon>
        <taxon>Tracheophyta</taxon>
        <taxon>Spermatophyta</taxon>
        <taxon>Magnoliopsida</taxon>
        <taxon>eudicotyledons</taxon>
        <taxon>Gunneridae</taxon>
        <taxon>Pentapetalae</taxon>
        <taxon>asterids</taxon>
        <taxon>lamiids</taxon>
        <taxon>Solanales</taxon>
        <taxon>Convolvulaceae</taxon>
        <taxon>Cuscuteae</taxon>
        <taxon>Cuscuta</taxon>
        <taxon>Cuscuta subgen. Grammica</taxon>
        <taxon>Cuscuta sect. Cleistogrammica</taxon>
    </lineage>
</organism>
<keyword evidence="2" id="KW-0175">Coiled coil</keyword>
<dbReference type="InterPro" id="IPR001878">
    <property type="entry name" value="Znf_CCHC"/>
</dbReference>
<dbReference type="PANTHER" id="PTHR35317:SF35">
    <property type="entry name" value="DUF4219 DOMAIN-CONTAINING PROTEIN"/>
    <property type="match status" value="1"/>
</dbReference>
<sequence>MGDMEEGANVQRPPLLRGHNYNFWKGRMRAFLKSLGGGVWRSVETGWTEPRKYSDDLTMSRIKPFEEYSRTEVTAAEFNDKALNAIFGAVDSTQYKLISNCDNAKEAWDILEVTHEGDEEVKTAKYQILMTQYENLRMDEKEKITDFHGRVRDIANQAARLNEPIPENKLVLKVLRSLPKEYEMDVKAIRRSHNIKNMTLDALMGILESTELDMAEDNKRRKPDKQIAFLSTEMEDDREHDWSLDEDFQEQLSLFTRQFKKQWIQKKSNQRHEGTSKGLPSKDAKYREAKYTESSNYMKKKGPQCFECGGYGHIQSECANNLKKKRQAFKATWSDDETKDQSDYEESNCAFIANVDLGDEESLEEQLEDLQEKWSELLMVNKRNVTDKNILMTEVDALKERIDGLARKIEDLEGEKSNLLYEINQLKSYQKWIKVVGAEVLDHHSIMEKSPGDMTCIGYTDKGKMPQSLEVKFVKASEVTTSNSPRQSKKEHQTLSYKNSYHHYRCYNCNKWGHIQRQCGTRWSKRWATKRYKQIWIPKQSASVANTCYRVTPDQWLLDSGCSHHMTVDDKALWKNDSDSRDDEPPAEQQAEEASPTTDTEDQSDAEPQASQPEEVRVPTHIQKNHPLKNVIGDPQEGMRTRKKKIDYVEMINAFYTSSVEPRNVKEALTDEAWINAMQEELAQFERNQGRSALKRELWAKHRWTRLLASKDAQQTDAHLQTQAAEEDEENLPQPNLEKSSMEQPESRSVDAELRKDTEDDVILNPIATFPEPFLLEFTGTTQKVDMQSKKKEDLQSEKGIPEIVDEEPLIACSDVPFEEVKSTTPASKKPKAKHTGSRWSLRQKAKENQESEGSEEIQTKEVPKKELKRKEKATNAQEESSKKQKTSSPSAKLSTRSQTNQRKGAKAEKSPKAGKFSKHLFVSSIASSCMSEIIKKTILPQRSIDVEDFETKTNLIPVLKKGNLLKSITLPGSYVRKVIQEFYCNLTEGSNIHTDPSYQKVFVRGKTFDLSPTKINQFLNIKPPSSEINVNERQVWTDLTNGERISQSTKSKVPSSILKSSYAILFRVAAYQWLPTTHMNTVPLCIATLIYKIKHEIPVNLGKIIFDQIMSFAPERAKQNSNGLPYPLLIFQMLKSQKLVVADEEEPAPPLLQVDLRHFEGRHYNDMSTREEQKTAPAVLQSDFSKTAFIKGEIQSLQEKIDEYKKLIKDAEIKKKKWAIILSSLDTTSDEAANSQGEKITQGGPEGAATQGEQSEDDEDTDEGEESADAEDDNQANEESDFEAELHKFDD</sequence>
<feature type="region of interest" description="Disordered" evidence="3">
    <location>
        <begin position="710"/>
        <end position="757"/>
    </location>
</feature>
<dbReference type="EMBL" id="OOIL02000093">
    <property type="protein sequence ID" value="VFQ59989.1"/>
    <property type="molecule type" value="Genomic_DNA"/>
</dbReference>
<feature type="region of interest" description="Disordered" evidence="3">
    <location>
        <begin position="1229"/>
        <end position="1292"/>
    </location>
</feature>